<keyword evidence="7" id="KW-0238">DNA-binding</keyword>
<dbReference type="InterPro" id="IPR020568">
    <property type="entry name" value="Ribosomal_Su5_D2-typ_SF"/>
</dbReference>
<evidence type="ECO:0000256" key="5">
    <source>
        <dbReference type="ARBA" id="ARBA00022840"/>
    </source>
</evidence>
<evidence type="ECO:0000256" key="3">
    <source>
        <dbReference type="ARBA" id="ARBA00012895"/>
    </source>
</evidence>
<evidence type="ECO:0000256" key="6">
    <source>
        <dbReference type="ARBA" id="ARBA00023029"/>
    </source>
</evidence>
<sequence length="310" mass="35015">MKYPEESIADWPLTVAELDPEISPEDAEEAALEELNERLVRAVEGVAHAGGSRIDATLDPDGTLELHSDRSDGPDLILSADEALRLTALMTGGRKLFETALGTLRDLAFLNPGLTITVSEDWDQGSDGELGSKRILTLHYPRGILDYIWYINRIWNPMHGGVLHFRDVAGGTTTEVAAQWNGRYSLDFRVFIDGVRMSWETAYEDRFVRKIIDGLNQYIFRRGLTSGNPLTHGNVTEGLVLVISIRTADPRFALDRWRWEVEIAPEVSNRFAGHFSNWMLENTEVVDEVIERAIESRYELSRVRRVSCRA</sequence>
<evidence type="ECO:0000256" key="8">
    <source>
        <dbReference type="ARBA" id="ARBA00023235"/>
    </source>
</evidence>
<dbReference type="GO" id="GO:0003918">
    <property type="term" value="F:DNA topoisomerase type II (double strand cut, ATP-hydrolyzing) activity"/>
    <property type="evidence" value="ECO:0007669"/>
    <property type="project" value="UniProtKB-EC"/>
</dbReference>
<keyword evidence="8" id="KW-0413">Isomerase</keyword>
<dbReference type="Pfam" id="PF00204">
    <property type="entry name" value="DNA_gyraseB"/>
    <property type="match status" value="1"/>
</dbReference>
<dbReference type="EC" id="5.6.2.2" evidence="3"/>
<gene>
    <name evidence="10" type="ORF">AWC04_13295</name>
</gene>
<comment type="similarity">
    <text evidence="2">Belongs to the type II topoisomerase GyrB family.</text>
</comment>
<feature type="domain" description="DNA topoisomerase type IIA subunit B" evidence="9">
    <location>
        <begin position="143"/>
        <end position="298"/>
    </location>
</feature>
<dbReference type="PANTHER" id="PTHR45866:SF1">
    <property type="entry name" value="DNA GYRASE SUBUNIT B, MITOCHONDRIAL"/>
    <property type="match status" value="1"/>
</dbReference>
<comment type="catalytic activity">
    <reaction evidence="1">
        <text>ATP-dependent breakage, passage and rejoining of double-stranded DNA.</text>
        <dbReference type="EC" id="5.6.2.2"/>
    </reaction>
</comment>
<dbReference type="InterPro" id="IPR000565">
    <property type="entry name" value="Topo_IIA_B"/>
</dbReference>
<organism evidence="10 11">
    <name type="scientific">Mycolicibacterium fallax</name>
    <name type="common">Mycobacterium fallax</name>
    <dbReference type="NCBI Taxonomy" id="1793"/>
    <lineage>
        <taxon>Bacteria</taxon>
        <taxon>Bacillati</taxon>
        <taxon>Actinomycetota</taxon>
        <taxon>Actinomycetes</taxon>
        <taxon>Mycobacteriales</taxon>
        <taxon>Mycobacteriaceae</taxon>
        <taxon>Mycolicibacterium</taxon>
    </lineage>
</organism>
<dbReference type="GO" id="GO:0003677">
    <property type="term" value="F:DNA binding"/>
    <property type="evidence" value="ECO:0007669"/>
    <property type="project" value="UniProtKB-KW"/>
</dbReference>
<dbReference type="EMBL" id="LQOJ01000043">
    <property type="protein sequence ID" value="ORV01756.1"/>
    <property type="molecule type" value="Genomic_DNA"/>
</dbReference>
<dbReference type="InterPro" id="IPR013506">
    <property type="entry name" value="Topo_IIA_bsu_dom2"/>
</dbReference>
<keyword evidence="6" id="KW-0799">Topoisomerase</keyword>
<evidence type="ECO:0000259" key="9">
    <source>
        <dbReference type="Pfam" id="PF00204"/>
    </source>
</evidence>
<dbReference type="Gene3D" id="3.30.230.10">
    <property type="match status" value="1"/>
</dbReference>
<dbReference type="PANTHER" id="PTHR45866">
    <property type="entry name" value="DNA GYRASE/TOPOISOMERASE SUBUNIT B"/>
    <property type="match status" value="1"/>
</dbReference>
<keyword evidence="11" id="KW-1185">Reference proteome</keyword>
<dbReference type="SUPFAM" id="SSF54211">
    <property type="entry name" value="Ribosomal protein S5 domain 2-like"/>
    <property type="match status" value="1"/>
</dbReference>
<evidence type="ECO:0000256" key="1">
    <source>
        <dbReference type="ARBA" id="ARBA00000185"/>
    </source>
</evidence>
<dbReference type="Proteomes" id="UP000193484">
    <property type="component" value="Unassembled WGS sequence"/>
</dbReference>
<dbReference type="GO" id="GO:0005524">
    <property type="term" value="F:ATP binding"/>
    <property type="evidence" value="ECO:0007669"/>
    <property type="project" value="UniProtKB-KW"/>
</dbReference>
<dbReference type="STRING" id="1793.AWC04_13295"/>
<reference evidence="10 11" key="1">
    <citation type="submission" date="2016-01" db="EMBL/GenBank/DDBJ databases">
        <title>The new phylogeny of the genus Mycobacterium.</title>
        <authorList>
            <person name="Tarcisio F."/>
            <person name="Conor M."/>
            <person name="Antonella G."/>
            <person name="Elisabetta G."/>
            <person name="Giulia F.S."/>
            <person name="Sara T."/>
            <person name="Anna F."/>
            <person name="Clotilde B."/>
            <person name="Roberto B."/>
            <person name="Veronica D.S."/>
            <person name="Fabio R."/>
            <person name="Monica P."/>
            <person name="Olivier J."/>
            <person name="Enrico T."/>
            <person name="Nicola S."/>
        </authorList>
    </citation>
    <scope>NUCLEOTIDE SEQUENCE [LARGE SCALE GENOMIC DNA]</scope>
    <source>
        <strain evidence="10 11">DSM 44179</strain>
    </source>
</reference>
<protein>
    <recommendedName>
        <fullName evidence="3">DNA topoisomerase (ATP-hydrolyzing)</fullName>
        <ecNumber evidence="3">5.6.2.2</ecNumber>
    </recommendedName>
</protein>
<dbReference type="PRINTS" id="PR01159">
    <property type="entry name" value="DNAGYRASEB"/>
</dbReference>
<evidence type="ECO:0000313" key="10">
    <source>
        <dbReference type="EMBL" id="ORV01756.1"/>
    </source>
</evidence>
<dbReference type="AlphaFoldDB" id="A0A1X1R9B4"/>
<keyword evidence="4" id="KW-0547">Nucleotide-binding</keyword>
<comment type="caution">
    <text evidence="10">The sequence shown here is derived from an EMBL/GenBank/DDBJ whole genome shotgun (WGS) entry which is preliminary data.</text>
</comment>
<dbReference type="GO" id="GO:0006265">
    <property type="term" value="P:DNA topological change"/>
    <property type="evidence" value="ECO:0007669"/>
    <property type="project" value="InterPro"/>
</dbReference>
<evidence type="ECO:0000313" key="11">
    <source>
        <dbReference type="Proteomes" id="UP000193484"/>
    </source>
</evidence>
<dbReference type="InterPro" id="IPR014721">
    <property type="entry name" value="Ribsml_uS5_D2-typ_fold_subgr"/>
</dbReference>
<evidence type="ECO:0000256" key="4">
    <source>
        <dbReference type="ARBA" id="ARBA00022741"/>
    </source>
</evidence>
<evidence type="ECO:0000256" key="2">
    <source>
        <dbReference type="ARBA" id="ARBA00010708"/>
    </source>
</evidence>
<name>A0A1X1R9B4_MYCFA</name>
<accession>A0A1X1R9B4</accession>
<evidence type="ECO:0000256" key="7">
    <source>
        <dbReference type="ARBA" id="ARBA00023125"/>
    </source>
</evidence>
<keyword evidence="5" id="KW-0067">ATP-binding</keyword>
<proteinExistence type="inferred from homology"/>